<evidence type="ECO:0000256" key="1">
    <source>
        <dbReference type="SAM" id="Phobius"/>
    </source>
</evidence>
<keyword evidence="1" id="KW-0812">Transmembrane</keyword>
<keyword evidence="1" id="KW-0472">Membrane</keyword>
<evidence type="ECO:0000313" key="3">
    <source>
        <dbReference type="Proteomes" id="UP001058533"/>
    </source>
</evidence>
<gene>
    <name evidence="2" type="ORF">NMP03_15590</name>
</gene>
<feature type="transmembrane region" description="Helical" evidence="1">
    <location>
        <begin position="107"/>
        <end position="129"/>
    </location>
</feature>
<dbReference type="RefSeq" id="WP_256506408.1">
    <property type="nucleotide sequence ID" value="NZ_CP101740.1"/>
</dbReference>
<name>A0ABY5L6I5_9SPHN</name>
<protein>
    <submittedName>
        <fullName evidence="2">Uncharacterized protein</fullName>
    </submittedName>
</protein>
<proteinExistence type="predicted"/>
<dbReference type="Proteomes" id="UP001058533">
    <property type="component" value="Chromosome"/>
</dbReference>
<feature type="transmembrane region" description="Helical" evidence="1">
    <location>
        <begin position="57"/>
        <end position="76"/>
    </location>
</feature>
<sequence length="162" mass="17867">MASVAVFIFAQCLASGYACLRGGAPERLIAVLLLLAMSWAAALPHDASTSYHGVYWALVRVDLVLFVCLTGVALLADRYWPMGIAALQLLALMAHGVKGYDHGVLAIAYWLVVGKTAYFMLAVMIIGTVRHRDRQRLGLPEYAWSFRRHADEAANRFRDTKA</sequence>
<organism evidence="2 3">
    <name type="scientific">Sphingomonas qomolangmaensis</name>
    <dbReference type="NCBI Taxonomy" id="2918765"/>
    <lineage>
        <taxon>Bacteria</taxon>
        <taxon>Pseudomonadati</taxon>
        <taxon>Pseudomonadota</taxon>
        <taxon>Alphaproteobacteria</taxon>
        <taxon>Sphingomonadales</taxon>
        <taxon>Sphingomonadaceae</taxon>
        <taxon>Sphingomonas</taxon>
    </lineage>
</organism>
<reference evidence="2" key="1">
    <citation type="submission" date="2022-07" db="EMBL/GenBank/DDBJ databases">
        <title>Sphingomonas sp. nov., a novel bacterium isolated from the north slope of the Mount Everest.</title>
        <authorList>
            <person name="Cui X."/>
            <person name="Liu Y."/>
        </authorList>
    </citation>
    <scope>NUCLEOTIDE SEQUENCE</scope>
    <source>
        <strain evidence="2">S5-59</strain>
    </source>
</reference>
<dbReference type="EMBL" id="CP101740">
    <property type="protein sequence ID" value="UUL82570.1"/>
    <property type="molecule type" value="Genomic_DNA"/>
</dbReference>
<accession>A0ABY5L6I5</accession>
<evidence type="ECO:0000313" key="2">
    <source>
        <dbReference type="EMBL" id="UUL82570.1"/>
    </source>
</evidence>
<keyword evidence="1" id="KW-1133">Transmembrane helix</keyword>
<feature type="transmembrane region" description="Helical" evidence="1">
    <location>
        <begin position="28"/>
        <end position="45"/>
    </location>
</feature>
<keyword evidence="3" id="KW-1185">Reference proteome</keyword>